<dbReference type="Pfam" id="PF00483">
    <property type="entry name" value="NTP_transferase"/>
    <property type="match status" value="1"/>
</dbReference>
<dbReference type="SUPFAM" id="SSF53448">
    <property type="entry name" value="Nucleotide-diphospho-sugar transferases"/>
    <property type="match status" value="1"/>
</dbReference>
<sequence>MIHAIIPAGGAGTRLWPLSRRHHPKFLTDLTGFGRTLIQQTADRLAPISQTITVVTGAAHREAVAAQLGPGANLIAEPSPRDSMAAIALAAAVIDQRFGDVVVGSFAADHLIADVAAFHDAVAAAERAAQLGYLCTIGITPDHPATGFGYIHEGAPIADTGARRVRRFVEKPDAPTAKQYLATGEYRWNAGMFVVKTSVLLGALERFEPELFAGVMTIARAYDTAERDAILAQTWPTLKKIAIDHAIAEPLADAGGVAVVPAEMGWSDVGDYASLRDVLADGTPKVAPGGSAQPVVAIESDGALIYTHTKPIAVLGMEDAVVVETEDVILVTNRDHAQGVKAIVDELSRIDLDEIR</sequence>
<keyword evidence="3" id="KW-0548">Nucleotidyltransferase</keyword>
<dbReference type="InterPro" id="IPR049577">
    <property type="entry name" value="GMPP_N"/>
</dbReference>
<keyword evidence="3" id="KW-0808">Transferase</keyword>
<dbReference type="InterPro" id="IPR051161">
    <property type="entry name" value="Mannose-6P_isomerase_type2"/>
</dbReference>
<dbReference type="Gene3D" id="3.90.550.10">
    <property type="entry name" value="Spore Coat Polysaccharide Biosynthesis Protein SpsA, Chain A"/>
    <property type="match status" value="1"/>
</dbReference>
<dbReference type="Pfam" id="PF22640">
    <property type="entry name" value="ManC_GMP_beta-helix"/>
    <property type="match status" value="1"/>
</dbReference>
<feature type="domain" description="MannoseP isomerase/GMP-like beta-helix" evidence="2">
    <location>
        <begin position="295"/>
        <end position="347"/>
    </location>
</feature>
<protein>
    <submittedName>
        <fullName evidence="3">Mannose-1-phosphate guanylyltransferase</fullName>
    </submittedName>
</protein>
<evidence type="ECO:0000313" key="4">
    <source>
        <dbReference type="Proteomes" id="UP000275951"/>
    </source>
</evidence>
<dbReference type="CDD" id="cd02509">
    <property type="entry name" value="GDP-M1P_Guanylyltransferase"/>
    <property type="match status" value="1"/>
</dbReference>
<dbReference type="PANTHER" id="PTHR46390:SF1">
    <property type="entry name" value="MANNOSE-1-PHOSPHATE GUANYLYLTRANSFERASE"/>
    <property type="match status" value="1"/>
</dbReference>
<proteinExistence type="predicted"/>
<dbReference type="InterPro" id="IPR005835">
    <property type="entry name" value="NTP_transferase_dom"/>
</dbReference>
<dbReference type="PANTHER" id="PTHR46390">
    <property type="entry name" value="MANNOSE-1-PHOSPHATE GUANYLYLTRANSFERASE"/>
    <property type="match status" value="1"/>
</dbReference>
<evidence type="ECO:0000259" key="2">
    <source>
        <dbReference type="Pfam" id="PF22640"/>
    </source>
</evidence>
<evidence type="ECO:0000313" key="3">
    <source>
        <dbReference type="EMBL" id="AZR06422.1"/>
    </source>
</evidence>
<reference evidence="3 4" key="1">
    <citation type="submission" date="2018-11" db="EMBL/GenBank/DDBJ databases">
        <title>Multidrug-resistant genes are associated with an 42-kb island TGI1 carrying a complex class 1 integron in a Trueperella pyogenes.</title>
        <authorList>
            <person name="Dong W."/>
        </authorList>
    </citation>
    <scope>NUCLEOTIDE SEQUENCE [LARGE SCALE GENOMIC DNA]</scope>
    <source>
        <strain evidence="3 4">TP4</strain>
    </source>
</reference>
<dbReference type="Proteomes" id="UP000275951">
    <property type="component" value="Chromosome"/>
</dbReference>
<name>A0A3S9QK98_9ACTO</name>
<feature type="domain" description="Nucleotidyl transferase" evidence="1">
    <location>
        <begin position="4"/>
        <end position="280"/>
    </location>
</feature>
<dbReference type="GO" id="GO:0009298">
    <property type="term" value="P:GDP-mannose biosynthetic process"/>
    <property type="evidence" value="ECO:0007669"/>
    <property type="project" value="TreeGrafter"/>
</dbReference>
<accession>A0A3S9QK98</accession>
<gene>
    <name evidence="3" type="ORF">EBQ10_03345</name>
</gene>
<organism evidence="3 4">
    <name type="scientific">Trueperella pyogenes</name>
    <dbReference type="NCBI Taxonomy" id="1661"/>
    <lineage>
        <taxon>Bacteria</taxon>
        <taxon>Bacillati</taxon>
        <taxon>Actinomycetota</taxon>
        <taxon>Actinomycetes</taxon>
        <taxon>Actinomycetales</taxon>
        <taxon>Actinomycetaceae</taxon>
        <taxon>Trueperella</taxon>
    </lineage>
</organism>
<dbReference type="EMBL" id="CP033905">
    <property type="protein sequence ID" value="AZR06422.1"/>
    <property type="molecule type" value="Genomic_DNA"/>
</dbReference>
<dbReference type="SUPFAM" id="SSF159283">
    <property type="entry name" value="Guanosine diphospho-D-mannose pyrophosphorylase/mannose-6-phosphate isomerase linker domain"/>
    <property type="match status" value="1"/>
</dbReference>
<dbReference type="InterPro" id="IPR054566">
    <property type="entry name" value="ManC/GMP-like_b-helix"/>
</dbReference>
<dbReference type="AlphaFoldDB" id="A0A3S9QK98"/>
<dbReference type="InterPro" id="IPR029044">
    <property type="entry name" value="Nucleotide-diphossugar_trans"/>
</dbReference>
<dbReference type="RefSeq" id="WP_108726787.1">
    <property type="nucleotide sequence ID" value="NZ_CP029001.1"/>
</dbReference>
<evidence type="ECO:0000259" key="1">
    <source>
        <dbReference type="Pfam" id="PF00483"/>
    </source>
</evidence>
<dbReference type="GO" id="GO:0004475">
    <property type="term" value="F:mannose-1-phosphate guanylyltransferase (GTP) activity"/>
    <property type="evidence" value="ECO:0007669"/>
    <property type="project" value="InterPro"/>
</dbReference>